<dbReference type="AlphaFoldDB" id="A0A4Z2G457"/>
<comment type="caution">
    <text evidence="1">The sequence shown here is derived from an EMBL/GenBank/DDBJ whole genome shotgun (WGS) entry which is preliminary data.</text>
</comment>
<sequence length="118" mass="13114">MDACYSFHLEVKGVLVKLPNRLSKTTKPSMTLHNRNSEVELMQPGRPFGSGANHNSHLITMKEPLPLASAPGDEVTASVPRIVKPHQRDGMDHRVYIKGAVARKEPQNFVFTPVFSPK</sequence>
<protein>
    <submittedName>
        <fullName evidence="1">Uncharacterized protein</fullName>
    </submittedName>
</protein>
<organism evidence="1 2">
    <name type="scientific">Liparis tanakae</name>
    <name type="common">Tanaka's snailfish</name>
    <dbReference type="NCBI Taxonomy" id="230148"/>
    <lineage>
        <taxon>Eukaryota</taxon>
        <taxon>Metazoa</taxon>
        <taxon>Chordata</taxon>
        <taxon>Craniata</taxon>
        <taxon>Vertebrata</taxon>
        <taxon>Euteleostomi</taxon>
        <taxon>Actinopterygii</taxon>
        <taxon>Neopterygii</taxon>
        <taxon>Teleostei</taxon>
        <taxon>Neoteleostei</taxon>
        <taxon>Acanthomorphata</taxon>
        <taxon>Eupercaria</taxon>
        <taxon>Perciformes</taxon>
        <taxon>Cottioidei</taxon>
        <taxon>Cottales</taxon>
        <taxon>Liparidae</taxon>
        <taxon>Liparis</taxon>
    </lineage>
</organism>
<reference evidence="1 2" key="1">
    <citation type="submission" date="2019-03" db="EMBL/GenBank/DDBJ databases">
        <title>First draft genome of Liparis tanakae, snailfish: a comprehensive survey of snailfish specific genes.</title>
        <authorList>
            <person name="Kim W."/>
            <person name="Song I."/>
            <person name="Jeong J.-H."/>
            <person name="Kim D."/>
            <person name="Kim S."/>
            <person name="Ryu S."/>
            <person name="Song J.Y."/>
            <person name="Lee S.K."/>
        </authorList>
    </citation>
    <scope>NUCLEOTIDE SEQUENCE [LARGE SCALE GENOMIC DNA]</scope>
    <source>
        <tissue evidence="1">Muscle</tissue>
    </source>
</reference>
<evidence type="ECO:0000313" key="1">
    <source>
        <dbReference type="EMBL" id="TNN48091.1"/>
    </source>
</evidence>
<accession>A0A4Z2G457</accession>
<dbReference type="EMBL" id="SRLO01000711">
    <property type="protein sequence ID" value="TNN48091.1"/>
    <property type="molecule type" value="Genomic_DNA"/>
</dbReference>
<proteinExistence type="predicted"/>
<evidence type="ECO:0000313" key="2">
    <source>
        <dbReference type="Proteomes" id="UP000314294"/>
    </source>
</evidence>
<keyword evidence="2" id="KW-1185">Reference proteome</keyword>
<name>A0A4Z2G457_9TELE</name>
<dbReference type="Proteomes" id="UP000314294">
    <property type="component" value="Unassembled WGS sequence"/>
</dbReference>
<gene>
    <name evidence="1" type="ORF">EYF80_041716</name>
</gene>